<organism evidence="3 4">
    <name type="scientific">Niabella yanshanensis</name>
    <dbReference type="NCBI Taxonomy" id="577386"/>
    <lineage>
        <taxon>Bacteria</taxon>
        <taxon>Pseudomonadati</taxon>
        <taxon>Bacteroidota</taxon>
        <taxon>Chitinophagia</taxon>
        <taxon>Chitinophagales</taxon>
        <taxon>Chitinophagaceae</taxon>
        <taxon>Niabella</taxon>
    </lineage>
</organism>
<evidence type="ECO:0000256" key="1">
    <source>
        <dbReference type="SAM" id="SignalP"/>
    </source>
</evidence>
<dbReference type="Pfam" id="PF16405">
    <property type="entry name" value="DUF5013"/>
    <property type="match status" value="1"/>
</dbReference>
<accession>A0ABZ0W5Z0</accession>
<dbReference type="Proteomes" id="UP001325680">
    <property type="component" value="Chromosome"/>
</dbReference>
<name>A0ABZ0W5Z0_9BACT</name>
<dbReference type="EMBL" id="CP139960">
    <property type="protein sequence ID" value="WQD38601.1"/>
    <property type="molecule type" value="Genomic_DNA"/>
</dbReference>
<feature type="signal peptide" evidence="1">
    <location>
        <begin position="1"/>
        <end position="22"/>
    </location>
</feature>
<dbReference type="Pfam" id="PF16389">
    <property type="entry name" value="DUF4998"/>
    <property type="match status" value="1"/>
</dbReference>
<sequence length="415" mass="45442">MNRKILLTALAGLLFFITGCTKMDSTYEQYLEKGGIIYPGRPAKVILNGGDNRIRISWPKGPDPSIVKVKISWNVGADSIVVPVSAGMDTISCMINNLPEDSYSFTIITYDKDGHNSVPLEVFGTTYGAKYRSRLLDRPVLAAQQKSSGEVFLAWGIADDNLGALGTEIKYVNLKGDTVYRFERKNIDTTFFQDYKSGTNYFYRTLFLPDSNAIDTFRTTFTKKEIVPYVPPAKIDLTARYFKNYAVPFVAELYDGARFGTLKDWTINNAVLNQGATGNKIYGGYDNINGGRAFGVQKWGDADPAINNGKIYQTFSLPAGEYEVTWTTDGATSAVNRGTQARYVVAALGNTLPDVTALSSALSSASFVTGVDRFNVKITFTLPQSAQVSIGILINFTSGQQAFRAGAIKLMGPDL</sequence>
<protein>
    <submittedName>
        <fullName evidence="3">DUF4998 domain-containing protein</fullName>
    </submittedName>
</protein>
<reference evidence="3 4" key="1">
    <citation type="submission" date="2023-12" db="EMBL/GenBank/DDBJ databases">
        <title>Genome sequencing and assembly of bacterial species from a model synthetic community.</title>
        <authorList>
            <person name="Hogle S.L."/>
        </authorList>
    </citation>
    <scope>NUCLEOTIDE SEQUENCE [LARGE SCALE GENOMIC DNA]</scope>
    <source>
        <strain evidence="3 4">HAMBI_3031</strain>
    </source>
</reference>
<dbReference type="RefSeq" id="WP_114791342.1">
    <property type="nucleotide sequence ID" value="NZ_CP139960.1"/>
</dbReference>
<keyword evidence="1" id="KW-0732">Signal</keyword>
<proteinExistence type="predicted"/>
<evidence type="ECO:0000313" key="3">
    <source>
        <dbReference type="EMBL" id="WQD38601.1"/>
    </source>
</evidence>
<evidence type="ECO:0000259" key="2">
    <source>
        <dbReference type="Pfam" id="PF16405"/>
    </source>
</evidence>
<dbReference type="SUPFAM" id="SSF49265">
    <property type="entry name" value="Fibronectin type III"/>
    <property type="match status" value="1"/>
</dbReference>
<feature type="domain" description="DUF5013" evidence="2">
    <location>
        <begin position="243"/>
        <end position="391"/>
    </location>
</feature>
<dbReference type="InterPro" id="IPR032181">
    <property type="entry name" value="DUF5013"/>
</dbReference>
<keyword evidence="4" id="KW-1185">Reference proteome</keyword>
<evidence type="ECO:0000313" key="4">
    <source>
        <dbReference type="Proteomes" id="UP001325680"/>
    </source>
</evidence>
<feature type="chain" id="PRO_5045977314" evidence="1">
    <location>
        <begin position="23"/>
        <end position="415"/>
    </location>
</feature>
<dbReference type="InterPro" id="IPR036116">
    <property type="entry name" value="FN3_sf"/>
</dbReference>
<dbReference type="PROSITE" id="PS51257">
    <property type="entry name" value="PROKAR_LIPOPROTEIN"/>
    <property type="match status" value="1"/>
</dbReference>
<gene>
    <name evidence="3" type="ORF">U0035_00380</name>
</gene>